<sequence length="394" mass="44828">MIAVFLAPVYLILNAYIFRWLIRFMGACTHHFQKTWVRLIVLAFYGFLALSILLAFFWPARWLIYISNIWFGTLCYILLTILVADGIRLIAKLIVKRMKKREWKESRRLFVASGTLCISLILSLSVYGYLNARQIHTTDYSVTIKKSCKDLDSMKVVLVADLHLGYSVGNAQMSQMVRKINAQDPDLVVIAGDIFDNNYDALKNPDKIARTLRGIKSNYGVYACYGNHDIQEKILAGFTFSHDKKKMSDPRMDQFLKDANIQFLHDEGVLIDDSFYLFGRADKERPGRGISKRLSPKELTKEMDTDKPILVIDHEPDQLQELADAGVDIDLCGHTHDGQMFPGNLTIKLLWENPCGYLKKDQMHNIVTSGVGVFGPNMRVGTKSEICVIDVGFQ</sequence>
<proteinExistence type="predicted"/>
<keyword evidence="1" id="KW-0812">Transmembrane</keyword>
<keyword evidence="4" id="KW-1185">Reference proteome</keyword>
<protein>
    <submittedName>
        <fullName evidence="3">3',5'-cyclic adenosine monophosphate phosphodiesterase CpdA</fullName>
        <ecNumber evidence="3">3.1.4.53</ecNumber>
    </submittedName>
</protein>
<keyword evidence="1" id="KW-1133">Transmembrane helix</keyword>
<evidence type="ECO:0000256" key="1">
    <source>
        <dbReference type="SAM" id="Phobius"/>
    </source>
</evidence>
<dbReference type="GeneID" id="62697308"/>
<evidence type="ECO:0000313" key="3">
    <source>
        <dbReference type="EMBL" id="QBF75711.1"/>
    </source>
</evidence>
<keyword evidence="3" id="KW-0378">Hydrolase</keyword>
<dbReference type="KEGG" id="csci:HDCHBGLK_03122"/>
<dbReference type="InterPro" id="IPR004843">
    <property type="entry name" value="Calcineurin-like_PHP"/>
</dbReference>
<keyword evidence="1" id="KW-0472">Membrane</keyword>
<dbReference type="EMBL" id="CP036170">
    <property type="protein sequence ID" value="QBF75711.1"/>
    <property type="molecule type" value="Genomic_DNA"/>
</dbReference>
<evidence type="ECO:0000313" key="4">
    <source>
        <dbReference type="Proteomes" id="UP000289664"/>
    </source>
</evidence>
<feature type="transmembrane region" description="Helical" evidence="1">
    <location>
        <begin position="6"/>
        <end position="24"/>
    </location>
</feature>
<dbReference type="SUPFAM" id="SSF56300">
    <property type="entry name" value="Metallo-dependent phosphatases"/>
    <property type="match status" value="1"/>
</dbReference>
<dbReference type="Pfam" id="PF00149">
    <property type="entry name" value="Metallophos"/>
    <property type="match status" value="1"/>
</dbReference>
<reference evidence="3 4" key="1">
    <citation type="journal article" date="2019" name="Appl. Environ. Microbiol.">
        <title>Clostridium scindens ATCC 35704: integration of nutritional requirements, the complete genome sequence, and global transcriptional responses to bile acids.</title>
        <authorList>
            <person name="Devendran S."/>
            <person name="Shrestha R."/>
            <person name="Alves J.M.P."/>
            <person name="Wolf P.G."/>
            <person name="Ly L."/>
            <person name="Hernandez A.G."/>
            <person name="Mendez-Garcia C."/>
            <person name="Inboden A."/>
            <person name="Wiley J."/>
            <person name="Paul O."/>
            <person name="Allen A."/>
            <person name="Springer E."/>
            <person name="Wright C.L."/>
            <person name="Fields C.J."/>
            <person name="Daniel S.L."/>
            <person name="Ridlon J.M."/>
        </authorList>
    </citation>
    <scope>NUCLEOTIDE SEQUENCE [LARGE SCALE GENOMIC DNA]</scope>
    <source>
        <strain evidence="3 4">ATCC 35704</strain>
    </source>
</reference>
<dbReference type="OrthoDB" id="9780884at2"/>
<feature type="transmembrane region" description="Helical" evidence="1">
    <location>
        <begin position="36"/>
        <end position="58"/>
    </location>
</feature>
<accession>A0A494WUX1</accession>
<dbReference type="RefSeq" id="WP_039909486.1">
    <property type="nucleotide sequence ID" value="NZ_CP036170.1"/>
</dbReference>
<feature type="transmembrane region" description="Helical" evidence="1">
    <location>
        <begin position="64"/>
        <end position="87"/>
    </location>
</feature>
<organism evidence="3 4">
    <name type="scientific">Clostridium scindens (strain ATCC 35704 / DSM 5676 / VPI 13733 / 19)</name>
    <dbReference type="NCBI Taxonomy" id="411468"/>
    <lineage>
        <taxon>Bacteria</taxon>
        <taxon>Bacillati</taxon>
        <taxon>Bacillota</taxon>
        <taxon>Clostridia</taxon>
        <taxon>Lachnospirales</taxon>
        <taxon>Lachnospiraceae</taxon>
    </lineage>
</organism>
<feature type="domain" description="Calcineurin-like phosphoesterase" evidence="2">
    <location>
        <begin position="154"/>
        <end position="337"/>
    </location>
</feature>
<dbReference type="Gene3D" id="3.60.21.10">
    <property type="match status" value="1"/>
</dbReference>
<evidence type="ECO:0000259" key="2">
    <source>
        <dbReference type="Pfam" id="PF00149"/>
    </source>
</evidence>
<dbReference type="Proteomes" id="UP000289664">
    <property type="component" value="Chromosome"/>
</dbReference>
<feature type="transmembrane region" description="Helical" evidence="1">
    <location>
        <begin position="108"/>
        <end position="130"/>
    </location>
</feature>
<dbReference type="InterPro" id="IPR051158">
    <property type="entry name" value="Metallophosphoesterase_sf"/>
</dbReference>
<dbReference type="AlphaFoldDB" id="A0A494WUX1"/>
<gene>
    <name evidence="3" type="primary">cpdA_3</name>
    <name evidence="3" type="ORF">HDCHBGLK_03122</name>
</gene>
<dbReference type="PANTHER" id="PTHR31302">
    <property type="entry name" value="TRANSMEMBRANE PROTEIN WITH METALLOPHOSPHOESTERASE DOMAIN-RELATED"/>
    <property type="match status" value="1"/>
</dbReference>
<dbReference type="InterPro" id="IPR029052">
    <property type="entry name" value="Metallo-depent_PP-like"/>
</dbReference>
<dbReference type="GO" id="GO:0004115">
    <property type="term" value="F:3',5'-cyclic-AMP phosphodiesterase activity"/>
    <property type="evidence" value="ECO:0007669"/>
    <property type="project" value="UniProtKB-EC"/>
</dbReference>
<dbReference type="EC" id="3.1.4.53" evidence="3"/>
<name>A0A494WUX1_CLOS5</name>
<dbReference type="PANTHER" id="PTHR31302:SF0">
    <property type="entry name" value="TRANSMEMBRANE PROTEIN WITH METALLOPHOSPHOESTERASE DOMAIN"/>
    <property type="match status" value="1"/>
</dbReference>